<feature type="region of interest" description="Disordered" evidence="1">
    <location>
        <begin position="1"/>
        <end position="25"/>
    </location>
</feature>
<dbReference type="EMBL" id="JADGJH010000277">
    <property type="protein sequence ID" value="KAJ3131837.1"/>
    <property type="molecule type" value="Genomic_DNA"/>
</dbReference>
<evidence type="ECO:0000313" key="3">
    <source>
        <dbReference type="Proteomes" id="UP001211907"/>
    </source>
</evidence>
<evidence type="ECO:0000313" key="2">
    <source>
        <dbReference type="EMBL" id="KAJ3131837.1"/>
    </source>
</evidence>
<comment type="caution">
    <text evidence="2">The sequence shown here is derived from an EMBL/GenBank/DDBJ whole genome shotgun (WGS) entry which is preliminary data.</text>
</comment>
<dbReference type="Proteomes" id="UP001211907">
    <property type="component" value="Unassembled WGS sequence"/>
</dbReference>
<keyword evidence="3" id="KW-1185">Reference proteome</keyword>
<reference evidence="2" key="1">
    <citation type="submission" date="2020-05" db="EMBL/GenBank/DDBJ databases">
        <title>Phylogenomic resolution of chytrid fungi.</title>
        <authorList>
            <person name="Stajich J.E."/>
            <person name="Amses K."/>
            <person name="Simmons R."/>
            <person name="Seto K."/>
            <person name="Myers J."/>
            <person name="Bonds A."/>
            <person name="Quandt C.A."/>
            <person name="Barry K."/>
            <person name="Liu P."/>
            <person name="Grigoriev I."/>
            <person name="Longcore J.E."/>
            <person name="James T.Y."/>
        </authorList>
    </citation>
    <scope>NUCLEOTIDE SEQUENCE</scope>
    <source>
        <strain evidence="2">JEL0513</strain>
    </source>
</reference>
<proteinExistence type="predicted"/>
<organism evidence="2 3">
    <name type="scientific">Physocladia obscura</name>
    <dbReference type="NCBI Taxonomy" id="109957"/>
    <lineage>
        <taxon>Eukaryota</taxon>
        <taxon>Fungi</taxon>
        <taxon>Fungi incertae sedis</taxon>
        <taxon>Chytridiomycota</taxon>
        <taxon>Chytridiomycota incertae sedis</taxon>
        <taxon>Chytridiomycetes</taxon>
        <taxon>Chytridiales</taxon>
        <taxon>Chytriomycetaceae</taxon>
        <taxon>Physocladia</taxon>
    </lineage>
</organism>
<evidence type="ECO:0000256" key="1">
    <source>
        <dbReference type="SAM" id="MobiDB-lite"/>
    </source>
</evidence>
<name>A0AAD5T682_9FUNG</name>
<accession>A0AAD5T682</accession>
<dbReference type="AlphaFoldDB" id="A0AAD5T682"/>
<protein>
    <submittedName>
        <fullName evidence="2">Uncharacterized protein</fullName>
    </submittedName>
</protein>
<sequence>MLPSSSSTIPAFQNEKSPSTDQVILHSSDSRETLLVRAENELISATSTNDTNDSDTQSTIESVFIPVTVTLVVLPIRYNDSEGKFFDEERPTDLEGMGYDRVMRAALERFTREDEMVNLKWISSVKEGQKRNLFSLKFSKSEAEIPWQIIIKFTDKRNSDSEFLPAYAPPLLRLGLENEFLIAGSGRNSTIVAIEDFQDSGNPDGRFIGGRRCPSYKTNPRVPSQNTC</sequence>
<gene>
    <name evidence="2" type="ORF">HK100_005963</name>
</gene>
<feature type="region of interest" description="Disordered" evidence="1">
    <location>
        <begin position="203"/>
        <end position="228"/>
    </location>
</feature>
<feature type="compositionally biased region" description="Polar residues" evidence="1">
    <location>
        <begin position="216"/>
        <end position="228"/>
    </location>
</feature>